<dbReference type="GeneID" id="764297"/>
<sequence length="629" mass="70222">MMELLKIVTMPTKVVCSRETVLQLRVYAKQLHTLTEQYQELIDSHVVEFFVKKQWEMFPKSWQAALDGLPPDNLANLLLDQEMQQQQTVWPLSLLAYRAATRALALDPTPTVGDSISIKMDPALKPINLLCRLHVKKKKKHEILRMAEVINSASSLAGTERVVDVGSGHGHLSRLLSFGYGLKVTSIEAVGCHLTGAAKVDKKIKTIIRKRIEKQSNQPIDGIPHTPPQHVECTVHPQITVKEFLNVINNQSANSDNLDQFKNHSRVGAAHPAEGQNSEDILPVKSNETSTISPNHLLHEPQHSDYHARKESSNAFRETDTYEASKLDSRKSGDRSSDTFVIAGLHTCGDLAPTMLRVFSKCAQARALTSVACCYMKMKCALPGEAAPLPSAEAQETVQNGISRKRSHSPSSQDSSTSDDSHDILESSSETTNLNSDSCQMDDNRTLNLKGYPMSEFVQSLGGAVIEFTAMDLGCHFLESYRKKLKASDRNPYLNLHGYRATLEVVIQGFDREMTQCHSGICRIKKAVASVRKPHLKTFQEYAASALEALGIPYEDRHLADLEERYRPEWTNVITYHVLRIMMGPIVESLLLLDRVLYLYEQGIESKLVPVFDADISPRNFVLVAVKDS</sequence>
<dbReference type="FunCoup" id="A0A7M7N849">
    <property type="interactions" value="624"/>
</dbReference>
<dbReference type="InterPro" id="IPR029063">
    <property type="entry name" value="SAM-dependent_MTases_sf"/>
</dbReference>
<dbReference type="EnsemblMetazoa" id="XM_030976706">
    <property type="protein sequence ID" value="XP_030832566"/>
    <property type="gene ID" value="LOC764297"/>
</dbReference>
<dbReference type="RefSeq" id="XP_030832565.1">
    <property type="nucleotide sequence ID" value="XM_030976705.1"/>
</dbReference>
<name>A0A7M7N849_STRPU</name>
<dbReference type="OMA" id="YRWITES"/>
<dbReference type="AlphaFoldDB" id="A0A7M7N849"/>
<feature type="region of interest" description="Disordered" evidence="1">
    <location>
        <begin position="391"/>
        <end position="440"/>
    </location>
</feature>
<accession>A0A7M7N849</accession>
<reference evidence="3" key="2">
    <citation type="submission" date="2021-01" db="UniProtKB">
        <authorList>
            <consortium name="EnsemblMetazoa"/>
        </authorList>
    </citation>
    <scope>IDENTIFICATION</scope>
</reference>
<feature type="compositionally biased region" description="Basic and acidic residues" evidence="1">
    <location>
        <begin position="297"/>
        <end position="336"/>
    </location>
</feature>
<evidence type="ECO:0000259" key="2">
    <source>
        <dbReference type="Pfam" id="PF13679"/>
    </source>
</evidence>
<feature type="compositionally biased region" description="Low complexity" evidence="1">
    <location>
        <begin position="409"/>
        <end position="418"/>
    </location>
</feature>
<dbReference type="KEGG" id="spu:764297"/>
<dbReference type="PANTHER" id="PTHR12496">
    <property type="entry name" value="CGI-41 METHYLTRANSFERASE"/>
    <property type="match status" value="1"/>
</dbReference>
<evidence type="ECO:0000313" key="4">
    <source>
        <dbReference type="Proteomes" id="UP000007110"/>
    </source>
</evidence>
<keyword evidence="4" id="KW-1185">Reference proteome</keyword>
<feature type="domain" description="Methyltransferase" evidence="2">
    <location>
        <begin position="138"/>
        <end position="379"/>
    </location>
</feature>
<dbReference type="PANTHER" id="PTHR12496:SF2">
    <property type="entry name" value="METHYLTRANSFERASE-LIKE PROTEIN 25B"/>
    <property type="match status" value="1"/>
</dbReference>
<dbReference type="Pfam" id="PF13679">
    <property type="entry name" value="Methyltransf_32"/>
    <property type="match status" value="1"/>
</dbReference>
<feature type="compositionally biased region" description="Polar residues" evidence="1">
    <location>
        <begin position="426"/>
        <end position="440"/>
    </location>
</feature>
<dbReference type="EnsemblMetazoa" id="XM_030976705">
    <property type="protein sequence ID" value="XP_030832565"/>
    <property type="gene ID" value="LOC764297"/>
</dbReference>
<dbReference type="Proteomes" id="UP000007110">
    <property type="component" value="Unassembled WGS sequence"/>
</dbReference>
<proteinExistence type="predicted"/>
<evidence type="ECO:0000313" key="3">
    <source>
        <dbReference type="EnsemblMetazoa" id="XP_030832565"/>
    </source>
</evidence>
<dbReference type="SUPFAM" id="SSF53335">
    <property type="entry name" value="S-adenosyl-L-methionine-dependent methyltransferases"/>
    <property type="match status" value="1"/>
</dbReference>
<dbReference type="InterPro" id="IPR025714">
    <property type="entry name" value="Methyltranfer_dom"/>
</dbReference>
<dbReference type="CTD" id="764297"/>
<evidence type="ECO:0000256" key="1">
    <source>
        <dbReference type="SAM" id="MobiDB-lite"/>
    </source>
</evidence>
<dbReference type="OrthoDB" id="5875367at2759"/>
<feature type="region of interest" description="Disordered" evidence="1">
    <location>
        <begin position="270"/>
        <end position="336"/>
    </location>
</feature>
<organism evidence="3 4">
    <name type="scientific">Strongylocentrotus purpuratus</name>
    <name type="common">Purple sea urchin</name>
    <dbReference type="NCBI Taxonomy" id="7668"/>
    <lineage>
        <taxon>Eukaryota</taxon>
        <taxon>Metazoa</taxon>
        <taxon>Echinodermata</taxon>
        <taxon>Eleutherozoa</taxon>
        <taxon>Echinozoa</taxon>
        <taxon>Echinoidea</taxon>
        <taxon>Euechinoidea</taxon>
        <taxon>Echinacea</taxon>
        <taxon>Camarodonta</taxon>
        <taxon>Echinidea</taxon>
        <taxon>Strongylocentrotidae</taxon>
        <taxon>Strongylocentrotus</taxon>
    </lineage>
</organism>
<dbReference type="InterPro" id="IPR052220">
    <property type="entry name" value="METTL25"/>
</dbReference>
<dbReference type="InParanoid" id="A0A7M7N849"/>
<reference evidence="4" key="1">
    <citation type="submission" date="2015-02" db="EMBL/GenBank/DDBJ databases">
        <title>Genome sequencing for Strongylocentrotus purpuratus.</title>
        <authorList>
            <person name="Murali S."/>
            <person name="Liu Y."/>
            <person name="Vee V."/>
            <person name="English A."/>
            <person name="Wang M."/>
            <person name="Skinner E."/>
            <person name="Han Y."/>
            <person name="Muzny D.M."/>
            <person name="Worley K.C."/>
            <person name="Gibbs R.A."/>
        </authorList>
    </citation>
    <scope>NUCLEOTIDE SEQUENCE</scope>
</reference>
<protein>
    <recommendedName>
        <fullName evidence="2">Methyltransferase domain-containing protein</fullName>
    </recommendedName>
</protein>
<dbReference type="RefSeq" id="XP_030832566.1">
    <property type="nucleotide sequence ID" value="XM_030976706.1"/>
</dbReference>